<keyword evidence="5" id="KW-0464">Manganese</keyword>
<dbReference type="GO" id="GO:0009245">
    <property type="term" value="P:lipid A biosynthetic process"/>
    <property type="evidence" value="ECO:0007669"/>
    <property type="project" value="TreeGrafter"/>
</dbReference>
<evidence type="ECO:0000256" key="2">
    <source>
        <dbReference type="ARBA" id="ARBA00022519"/>
    </source>
</evidence>
<evidence type="ECO:0000256" key="6">
    <source>
        <dbReference type="SAM" id="MobiDB-lite"/>
    </source>
</evidence>
<name>A0A1N7JZ79_9RHOB</name>
<proteinExistence type="predicted"/>
<dbReference type="AlphaFoldDB" id="A0A1N7JZ79"/>
<dbReference type="Proteomes" id="UP000186098">
    <property type="component" value="Unassembled WGS sequence"/>
</dbReference>
<dbReference type="SUPFAM" id="SSF56300">
    <property type="entry name" value="Metallo-dependent phosphatases"/>
    <property type="match status" value="1"/>
</dbReference>
<keyword evidence="1" id="KW-1003">Cell membrane</keyword>
<feature type="region of interest" description="Disordered" evidence="6">
    <location>
        <begin position="271"/>
        <end position="290"/>
    </location>
</feature>
<keyword evidence="4" id="KW-0472">Membrane</keyword>
<dbReference type="InterPro" id="IPR004843">
    <property type="entry name" value="Calcineurin-like_PHP"/>
</dbReference>
<sequence>MTTLPTFPWPLPVDARPRPQAHPETPRRKLRALFISDLHLGSRGCQVDRILDFLARHEAQTIYLVGDIFDNWHPIFHHWSDEHDRVVQEILGRAREGVRLVYLPGNHDEVFRRHFGTYFGCLEVVDRVVHEAADGHRYLVLHGDQYDASYLRARWLNRLGTRVDTALRAMDAGLNALRRTLGLSEGRVIEALIDWGNSAMHFGNDFERRLTAAARDAGLDGVICGHFHKAALHERDGLTYGNCGDWMDSFTALGEDFSGTLRLIEAPAPLPARRPDLGGTMPGAEAPAMG</sequence>
<dbReference type="InterPro" id="IPR043461">
    <property type="entry name" value="LpxH-like"/>
</dbReference>
<dbReference type="PANTHER" id="PTHR34990">
    <property type="entry name" value="UDP-2,3-DIACYLGLUCOSAMINE HYDROLASE-RELATED"/>
    <property type="match status" value="1"/>
</dbReference>
<keyword evidence="3" id="KW-0479">Metal-binding</keyword>
<dbReference type="EMBL" id="FTOM01000001">
    <property type="protein sequence ID" value="SIS54628.1"/>
    <property type="molecule type" value="Genomic_DNA"/>
</dbReference>
<gene>
    <name evidence="8" type="ORF">SAMN05421795_101467</name>
</gene>
<dbReference type="InterPro" id="IPR029052">
    <property type="entry name" value="Metallo-depent_PP-like"/>
</dbReference>
<feature type="region of interest" description="Disordered" evidence="6">
    <location>
        <begin position="1"/>
        <end position="25"/>
    </location>
</feature>
<evidence type="ECO:0000313" key="8">
    <source>
        <dbReference type="EMBL" id="SIS54628.1"/>
    </source>
</evidence>
<evidence type="ECO:0000256" key="3">
    <source>
        <dbReference type="ARBA" id="ARBA00022723"/>
    </source>
</evidence>
<evidence type="ECO:0000256" key="1">
    <source>
        <dbReference type="ARBA" id="ARBA00022475"/>
    </source>
</evidence>
<dbReference type="GO" id="GO:0008758">
    <property type="term" value="F:UDP-2,3-diacylglucosamine hydrolase activity"/>
    <property type="evidence" value="ECO:0007669"/>
    <property type="project" value="TreeGrafter"/>
</dbReference>
<reference evidence="9" key="1">
    <citation type="submission" date="2017-01" db="EMBL/GenBank/DDBJ databases">
        <authorList>
            <person name="Varghese N."/>
            <person name="Submissions S."/>
        </authorList>
    </citation>
    <scope>NUCLEOTIDE SEQUENCE [LARGE SCALE GENOMIC DNA]</scope>
    <source>
        <strain evidence="9">DSM 18714</strain>
    </source>
</reference>
<evidence type="ECO:0000313" key="9">
    <source>
        <dbReference type="Proteomes" id="UP000186098"/>
    </source>
</evidence>
<evidence type="ECO:0000256" key="5">
    <source>
        <dbReference type="ARBA" id="ARBA00023211"/>
    </source>
</evidence>
<feature type="domain" description="Calcineurin-like phosphoesterase" evidence="7">
    <location>
        <begin position="31"/>
        <end position="229"/>
    </location>
</feature>
<dbReference type="RefSeq" id="WP_083947534.1">
    <property type="nucleotide sequence ID" value="NZ_FTOM01000001.1"/>
</dbReference>
<keyword evidence="9" id="KW-1185">Reference proteome</keyword>
<organism evidence="8 9">
    <name type="scientific">Phaeovulum vinaykumarii</name>
    <dbReference type="NCBI Taxonomy" id="407234"/>
    <lineage>
        <taxon>Bacteria</taxon>
        <taxon>Pseudomonadati</taxon>
        <taxon>Pseudomonadota</taxon>
        <taxon>Alphaproteobacteria</taxon>
        <taxon>Rhodobacterales</taxon>
        <taxon>Paracoccaceae</taxon>
        <taxon>Phaeovulum</taxon>
    </lineage>
</organism>
<dbReference type="GO" id="GO:0016020">
    <property type="term" value="C:membrane"/>
    <property type="evidence" value="ECO:0007669"/>
    <property type="project" value="GOC"/>
</dbReference>
<dbReference type="Pfam" id="PF00149">
    <property type="entry name" value="Metallophos"/>
    <property type="match status" value="1"/>
</dbReference>
<dbReference type="GO" id="GO:0046872">
    <property type="term" value="F:metal ion binding"/>
    <property type="evidence" value="ECO:0007669"/>
    <property type="project" value="UniProtKB-KW"/>
</dbReference>
<dbReference type="Gene3D" id="3.60.21.10">
    <property type="match status" value="1"/>
</dbReference>
<evidence type="ECO:0000256" key="4">
    <source>
        <dbReference type="ARBA" id="ARBA00023136"/>
    </source>
</evidence>
<protein>
    <submittedName>
        <fullName evidence="8">UDP-2,3-diacylglucosamine pyrophosphatase LpxH</fullName>
    </submittedName>
</protein>
<dbReference type="OrthoDB" id="9802481at2"/>
<dbReference type="CDD" id="cd07398">
    <property type="entry name" value="MPP_YbbF-LpxH"/>
    <property type="match status" value="1"/>
</dbReference>
<keyword evidence="2" id="KW-0997">Cell inner membrane</keyword>
<dbReference type="PANTHER" id="PTHR34990:SF2">
    <property type="entry name" value="BLL8164 PROTEIN"/>
    <property type="match status" value="1"/>
</dbReference>
<evidence type="ECO:0000259" key="7">
    <source>
        <dbReference type="Pfam" id="PF00149"/>
    </source>
</evidence>
<dbReference type="STRING" id="407234.SAMN05421795_101467"/>
<accession>A0A1N7JZ79</accession>